<sequence>MDNGFQIECFGASGGRVLRYLPGSIVREPKPSNYLDALDEESNVNPLELARINAENWHIPASMICMAASLWSQTDSVNEWKEALVHHQKANEHLLKANETLAKLTRNELSLRHTVSSHDTNSKCLKYAIYERNEKLSHFSNKVRDLATYLQQSLELQVQFLEIVALLKSRFIVLVNARNTVDISSIDFDFPGTFAIAVVFFNINFNIFPRNEFKIWSLWQTHKHADPFAPQTCHISYYESTQTDASSTSNELSTKIIFPAGIGHFIQRRYTLTINGVHAPVYQDSNIYGVDSDLESKENTHGRRICMELQEAQMCLIDRLAFCILSQYCYDHFINSCPIKTTSGMAHVKSLNSDYLELFVSPLDIKIAYEPVGHACGVGAIWKCLITKLRLLVINSWKSQVFQTETELPNILEEFLDEIYKRVGTPH</sequence>
<evidence type="ECO:0000313" key="2">
    <source>
        <dbReference type="Proteomes" id="UP001214638"/>
    </source>
</evidence>
<dbReference type="KEGG" id="bdw:94335583"/>
<reference evidence="1" key="1">
    <citation type="journal article" date="2023" name="Nat. Microbiol.">
        <title>Babesia duncani multi-omics identifies virulence factors and drug targets.</title>
        <authorList>
            <person name="Singh P."/>
            <person name="Lonardi S."/>
            <person name="Liang Q."/>
            <person name="Vydyam P."/>
            <person name="Khabirova E."/>
            <person name="Fang T."/>
            <person name="Gihaz S."/>
            <person name="Thekkiniath J."/>
            <person name="Munshi M."/>
            <person name="Abel S."/>
            <person name="Ciampossin L."/>
            <person name="Batugedara G."/>
            <person name="Gupta M."/>
            <person name="Lu X.M."/>
            <person name="Lenz T."/>
            <person name="Chakravarty S."/>
            <person name="Cornillot E."/>
            <person name="Hu Y."/>
            <person name="Ma W."/>
            <person name="Gonzalez L.M."/>
            <person name="Sanchez S."/>
            <person name="Estrada K."/>
            <person name="Sanchez-Flores A."/>
            <person name="Montero E."/>
            <person name="Harb O.S."/>
            <person name="Le Roch K.G."/>
            <person name="Mamoun C.B."/>
        </authorList>
    </citation>
    <scope>NUCLEOTIDE SEQUENCE</scope>
    <source>
        <strain evidence="1">WA1</strain>
    </source>
</reference>
<dbReference type="GeneID" id="94335583"/>
<comment type="caution">
    <text evidence="1">The sequence shown here is derived from an EMBL/GenBank/DDBJ whole genome shotgun (WGS) entry which is preliminary data.</text>
</comment>
<evidence type="ECO:0000313" key="1">
    <source>
        <dbReference type="EMBL" id="KAK2198276.1"/>
    </source>
</evidence>
<dbReference type="RefSeq" id="XP_067805118.1">
    <property type="nucleotide sequence ID" value="XM_067946327.1"/>
</dbReference>
<dbReference type="EMBL" id="JALLKP010000001">
    <property type="protein sequence ID" value="KAK2198276.1"/>
    <property type="molecule type" value="Genomic_DNA"/>
</dbReference>
<proteinExistence type="predicted"/>
<organism evidence="1 2">
    <name type="scientific">Babesia duncani</name>
    <dbReference type="NCBI Taxonomy" id="323732"/>
    <lineage>
        <taxon>Eukaryota</taxon>
        <taxon>Sar</taxon>
        <taxon>Alveolata</taxon>
        <taxon>Apicomplexa</taxon>
        <taxon>Aconoidasida</taxon>
        <taxon>Piroplasmida</taxon>
        <taxon>Babesiidae</taxon>
        <taxon>Babesia</taxon>
    </lineage>
</organism>
<dbReference type="Proteomes" id="UP001214638">
    <property type="component" value="Unassembled WGS sequence"/>
</dbReference>
<gene>
    <name evidence="1" type="ORF">BdWA1_001285</name>
</gene>
<protein>
    <submittedName>
        <fullName evidence="1">Uncharacterized protein</fullName>
    </submittedName>
</protein>
<name>A0AAD9PPB4_9APIC</name>
<dbReference type="AlphaFoldDB" id="A0AAD9PPB4"/>
<keyword evidence="2" id="KW-1185">Reference proteome</keyword>
<accession>A0AAD9PPB4</accession>